<reference evidence="1 2" key="1">
    <citation type="journal article" date="2023" name="Plants (Basel)">
        <title>Bridging the Gap: Combining Genomics and Transcriptomics Approaches to Understand Stylosanthes scabra, an Orphan Legume from the Brazilian Caatinga.</title>
        <authorList>
            <person name="Ferreira-Neto J.R.C."/>
            <person name="da Silva M.D."/>
            <person name="Binneck E."/>
            <person name="de Melo N.F."/>
            <person name="da Silva R.H."/>
            <person name="de Melo A.L.T.M."/>
            <person name="Pandolfi V."/>
            <person name="Bustamante F.O."/>
            <person name="Brasileiro-Vidal A.C."/>
            <person name="Benko-Iseppon A.M."/>
        </authorList>
    </citation>
    <scope>NUCLEOTIDE SEQUENCE [LARGE SCALE GENOMIC DNA]</scope>
    <source>
        <tissue evidence="1">Leaves</tissue>
    </source>
</reference>
<sequence length="85" mass="9939">MAKINQVPKGKFKDNKRKVAPLPSALQNRVLQWQGRIPNLGHCSANFRLSSSIKKQRTLSWRQHNHIRGVFNQEKGKERNFIQTF</sequence>
<accession>A0ABU6YSH0</accession>
<proteinExistence type="predicted"/>
<name>A0ABU6YSH0_9FABA</name>
<protein>
    <submittedName>
        <fullName evidence="1">Uncharacterized protein</fullName>
    </submittedName>
</protein>
<keyword evidence="2" id="KW-1185">Reference proteome</keyword>
<gene>
    <name evidence="1" type="ORF">PIB30_086010</name>
</gene>
<organism evidence="1 2">
    <name type="scientific">Stylosanthes scabra</name>
    <dbReference type="NCBI Taxonomy" id="79078"/>
    <lineage>
        <taxon>Eukaryota</taxon>
        <taxon>Viridiplantae</taxon>
        <taxon>Streptophyta</taxon>
        <taxon>Embryophyta</taxon>
        <taxon>Tracheophyta</taxon>
        <taxon>Spermatophyta</taxon>
        <taxon>Magnoliopsida</taxon>
        <taxon>eudicotyledons</taxon>
        <taxon>Gunneridae</taxon>
        <taxon>Pentapetalae</taxon>
        <taxon>rosids</taxon>
        <taxon>fabids</taxon>
        <taxon>Fabales</taxon>
        <taxon>Fabaceae</taxon>
        <taxon>Papilionoideae</taxon>
        <taxon>50 kb inversion clade</taxon>
        <taxon>dalbergioids sensu lato</taxon>
        <taxon>Dalbergieae</taxon>
        <taxon>Pterocarpus clade</taxon>
        <taxon>Stylosanthes</taxon>
    </lineage>
</organism>
<dbReference type="EMBL" id="JASCZI010243112">
    <property type="protein sequence ID" value="MED6212692.1"/>
    <property type="molecule type" value="Genomic_DNA"/>
</dbReference>
<feature type="non-terminal residue" evidence="1">
    <location>
        <position position="85"/>
    </location>
</feature>
<evidence type="ECO:0000313" key="1">
    <source>
        <dbReference type="EMBL" id="MED6212692.1"/>
    </source>
</evidence>
<evidence type="ECO:0000313" key="2">
    <source>
        <dbReference type="Proteomes" id="UP001341840"/>
    </source>
</evidence>
<dbReference type="Proteomes" id="UP001341840">
    <property type="component" value="Unassembled WGS sequence"/>
</dbReference>
<comment type="caution">
    <text evidence="1">The sequence shown here is derived from an EMBL/GenBank/DDBJ whole genome shotgun (WGS) entry which is preliminary data.</text>
</comment>